<keyword evidence="2" id="KW-1185">Reference proteome</keyword>
<comment type="caution">
    <text evidence="1">The sequence shown here is derived from an EMBL/GenBank/DDBJ whole genome shotgun (WGS) entry which is preliminary data.</text>
</comment>
<protein>
    <submittedName>
        <fullName evidence="1">Uncharacterized protein</fullName>
    </submittedName>
</protein>
<accession>A0AAV4VHA0</accession>
<sequence length="97" mass="11085">MSTRWQIFVSVPTTRVGFLKKKYKKKKKTILEAAAPLILISRHLSDFSSSFFLMDHDLSPTKWVSAYQVQRSSYTGSARSLPRNKRFHSFSGNNGSV</sequence>
<evidence type="ECO:0000313" key="1">
    <source>
        <dbReference type="EMBL" id="GIY68913.1"/>
    </source>
</evidence>
<evidence type="ECO:0000313" key="2">
    <source>
        <dbReference type="Proteomes" id="UP001054837"/>
    </source>
</evidence>
<gene>
    <name evidence="1" type="ORF">CDAR_293951</name>
</gene>
<organism evidence="1 2">
    <name type="scientific">Caerostris darwini</name>
    <dbReference type="NCBI Taxonomy" id="1538125"/>
    <lineage>
        <taxon>Eukaryota</taxon>
        <taxon>Metazoa</taxon>
        <taxon>Ecdysozoa</taxon>
        <taxon>Arthropoda</taxon>
        <taxon>Chelicerata</taxon>
        <taxon>Arachnida</taxon>
        <taxon>Araneae</taxon>
        <taxon>Araneomorphae</taxon>
        <taxon>Entelegynae</taxon>
        <taxon>Araneoidea</taxon>
        <taxon>Araneidae</taxon>
        <taxon>Caerostris</taxon>
    </lineage>
</organism>
<dbReference type="EMBL" id="BPLQ01012966">
    <property type="protein sequence ID" value="GIY68913.1"/>
    <property type="molecule type" value="Genomic_DNA"/>
</dbReference>
<proteinExistence type="predicted"/>
<dbReference type="AlphaFoldDB" id="A0AAV4VHA0"/>
<reference evidence="1 2" key="1">
    <citation type="submission" date="2021-06" db="EMBL/GenBank/DDBJ databases">
        <title>Caerostris darwini draft genome.</title>
        <authorList>
            <person name="Kono N."/>
            <person name="Arakawa K."/>
        </authorList>
    </citation>
    <scope>NUCLEOTIDE SEQUENCE [LARGE SCALE GENOMIC DNA]</scope>
</reference>
<dbReference type="Proteomes" id="UP001054837">
    <property type="component" value="Unassembled WGS sequence"/>
</dbReference>
<name>A0AAV4VHA0_9ARAC</name>